<evidence type="ECO:0000313" key="2">
    <source>
        <dbReference type="EMBL" id="MBP1926927.1"/>
    </source>
</evidence>
<evidence type="ECO:0000259" key="1">
    <source>
        <dbReference type="Pfam" id="PF03061"/>
    </source>
</evidence>
<dbReference type="InterPro" id="IPR006683">
    <property type="entry name" value="Thioestr_dom"/>
</dbReference>
<evidence type="ECO:0000313" key="3">
    <source>
        <dbReference type="Proteomes" id="UP001519342"/>
    </source>
</evidence>
<dbReference type="Proteomes" id="UP001519342">
    <property type="component" value="Unassembled WGS sequence"/>
</dbReference>
<dbReference type="EMBL" id="JAGGKS010000009">
    <property type="protein sequence ID" value="MBP1926927.1"/>
    <property type="molecule type" value="Genomic_DNA"/>
</dbReference>
<name>A0ABS4GH12_9FIRM</name>
<dbReference type="InterPro" id="IPR029069">
    <property type="entry name" value="HotDog_dom_sf"/>
</dbReference>
<dbReference type="PANTHER" id="PTHR47260">
    <property type="entry name" value="UPF0644 PROTEIN PB2B4.06"/>
    <property type="match status" value="1"/>
</dbReference>
<gene>
    <name evidence="2" type="ORF">J2Z76_002799</name>
</gene>
<sequence>MKYKVNKKQHVSKDCFVCGIENKDSLNTKFYELENGELMSFSTPSSVHQSYPDRMHGGVISAILDEIIGRAIMITEPDAWGVTVELNIKYKKPVPLDKPVKAVGRITRNSRLLFEGTGEIILEDGTTAAIGYAKYVKININKITKDTGGEESLVIEDLTAAPVEVEI</sequence>
<keyword evidence="3" id="KW-1185">Reference proteome</keyword>
<reference evidence="2 3" key="1">
    <citation type="submission" date="2021-03" db="EMBL/GenBank/DDBJ databases">
        <title>Genomic Encyclopedia of Type Strains, Phase IV (KMG-IV): sequencing the most valuable type-strain genomes for metagenomic binning, comparative biology and taxonomic classification.</title>
        <authorList>
            <person name="Goeker M."/>
        </authorList>
    </citation>
    <scope>NUCLEOTIDE SEQUENCE [LARGE SCALE GENOMIC DNA]</scope>
    <source>
        <strain evidence="2 3">DSM 24004</strain>
    </source>
</reference>
<dbReference type="CDD" id="cd03443">
    <property type="entry name" value="PaaI_thioesterase"/>
    <property type="match status" value="1"/>
</dbReference>
<dbReference type="InterPro" id="IPR052061">
    <property type="entry name" value="PTE-AB_protein"/>
</dbReference>
<protein>
    <submittedName>
        <fullName evidence="2">Uncharacterized protein (TIGR00369 family)</fullName>
    </submittedName>
</protein>
<organism evidence="2 3">
    <name type="scientific">Sedimentibacter acidaminivorans</name>
    <dbReference type="NCBI Taxonomy" id="913099"/>
    <lineage>
        <taxon>Bacteria</taxon>
        <taxon>Bacillati</taxon>
        <taxon>Bacillota</taxon>
        <taxon>Tissierellia</taxon>
        <taxon>Sedimentibacter</taxon>
    </lineage>
</organism>
<accession>A0ABS4GH12</accession>
<dbReference type="Gene3D" id="3.10.129.10">
    <property type="entry name" value="Hotdog Thioesterase"/>
    <property type="match status" value="1"/>
</dbReference>
<feature type="domain" description="Thioesterase" evidence="1">
    <location>
        <begin position="55"/>
        <end position="128"/>
    </location>
</feature>
<dbReference type="PANTHER" id="PTHR47260:SF3">
    <property type="entry name" value="THIOESTERASE FAMILY PROTEIN (AFU_ORTHOLOGUE AFUA_7G03960)"/>
    <property type="match status" value="1"/>
</dbReference>
<comment type="caution">
    <text evidence="2">The sequence shown here is derived from an EMBL/GenBank/DDBJ whole genome shotgun (WGS) entry which is preliminary data.</text>
</comment>
<proteinExistence type="predicted"/>
<dbReference type="Pfam" id="PF03061">
    <property type="entry name" value="4HBT"/>
    <property type="match status" value="1"/>
</dbReference>
<dbReference type="SUPFAM" id="SSF54637">
    <property type="entry name" value="Thioesterase/thiol ester dehydrase-isomerase"/>
    <property type="match status" value="1"/>
</dbReference>
<dbReference type="RefSeq" id="WP_209512648.1">
    <property type="nucleotide sequence ID" value="NZ_JAGGKS010000009.1"/>
</dbReference>